<name>A0ABW2X5N6_9ACTN</name>
<evidence type="ECO:0000313" key="3">
    <source>
        <dbReference type="Proteomes" id="UP001596915"/>
    </source>
</evidence>
<reference evidence="3" key="1">
    <citation type="journal article" date="2019" name="Int. J. Syst. Evol. Microbiol.">
        <title>The Global Catalogue of Microorganisms (GCM) 10K type strain sequencing project: providing services to taxonomists for standard genome sequencing and annotation.</title>
        <authorList>
            <consortium name="The Broad Institute Genomics Platform"/>
            <consortium name="The Broad Institute Genome Sequencing Center for Infectious Disease"/>
            <person name="Wu L."/>
            <person name="Ma J."/>
        </authorList>
    </citation>
    <scope>NUCLEOTIDE SEQUENCE [LARGE SCALE GENOMIC DNA]</scope>
    <source>
        <strain evidence="3">JCM 12607</strain>
    </source>
</reference>
<dbReference type="EMBL" id="JBHTGL010000008">
    <property type="protein sequence ID" value="MFD0628047.1"/>
    <property type="molecule type" value="Genomic_DNA"/>
</dbReference>
<sequence>MVREWPAVVDAALAAAARHGHRDLLRQVVDGPGLPPGPRRRGMELLGDLADRDDIGELTAVAARDPLLFGGPAVTCLRGLHRRGHFPDDPDVPAVIGLALSDHSIPPRDVATILFTSRKETLRVLTEAPADDPGWPRRLALLVALAGQGAGELPVGDAIAHLLPSAPAPGPFLDAIRELRHENAEEAVIALLPTAPAAALDTLEAIGGDRTVLALREGLGLTTDETAPHLRPVRNRALELLWLLNRDPALRHELLVRLDRVDLPPRIAADLGGPDERELALLRSHLDPDEPVAALCRLAAHGTAGTLPVIADLLLRIVAEQAASGSRARPAGRASTGSRPVSRWCRRRSWTR</sequence>
<evidence type="ECO:0000313" key="2">
    <source>
        <dbReference type="EMBL" id="MFD0628047.1"/>
    </source>
</evidence>
<proteinExistence type="predicted"/>
<organism evidence="2 3">
    <name type="scientific">Streptomyces sanglieri</name>
    <dbReference type="NCBI Taxonomy" id="193460"/>
    <lineage>
        <taxon>Bacteria</taxon>
        <taxon>Bacillati</taxon>
        <taxon>Actinomycetota</taxon>
        <taxon>Actinomycetes</taxon>
        <taxon>Kitasatosporales</taxon>
        <taxon>Streptomycetaceae</taxon>
        <taxon>Streptomyces</taxon>
    </lineage>
</organism>
<comment type="caution">
    <text evidence="2">The sequence shown here is derived from an EMBL/GenBank/DDBJ whole genome shotgun (WGS) entry which is preliminary data.</text>
</comment>
<gene>
    <name evidence="2" type="ORF">ACFQ2K_40875</name>
</gene>
<keyword evidence="3" id="KW-1185">Reference proteome</keyword>
<accession>A0ABW2X5N6</accession>
<feature type="compositionally biased region" description="Low complexity" evidence="1">
    <location>
        <begin position="326"/>
        <end position="339"/>
    </location>
</feature>
<protein>
    <submittedName>
        <fullName evidence="2">Uncharacterized protein</fullName>
    </submittedName>
</protein>
<evidence type="ECO:0000256" key="1">
    <source>
        <dbReference type="SAM" id="MobiDB-lite"/>
    </source>
</evidence>
<feature type="region of interest" description="Disordered" evidence="1">
    <location>
        <begin position="326"/>
        <end position="352"/>
    </location>
</feature>
<dbReference type="Proteomes" id="UP001596915">
    <property type="component" value="Unassembled WGS sequence"/>
</dbReference>